<dbReference type="EMBL" id="FNYA01000006">
    <property type="protein sequence ID" value="SEJ12556.1"/>
    <property type="molecule type" value="Genomic_DNA"/>
</dbReference>
<sequence length="267" mass="31090">MKSSYYLFLKKIYRKMKIVISPAKSLNFDKELPTKLHTESAFLKQAETIQKTLKKKKPKQLMELMHISEKLGELNWQRNQDWQTPFTTENARPAVFTFDGDVYLGLDVYTLSVEKLDDLQDKLRILSGLYGLLKPLDLMQAYRLEMGTSIKIGTKKNLYEFWKKTITDTLNSELEKDELFVNLASNEYFSAVDVKKLKVPVITPEFKDYKDGKLKMISFFAKKARGMMVRYIIDTNAETIEDLKGFNYEGYAFDSNLSEGNKLVFTR</sequence>
<evidence type="ECO:0000313" key="3">
    <source>
        <dbReference type="Proteomes" id="UP000199702"/>
    </source>
</evidence>
<dbReference type="PANTHER" id="PTHR30283:SF4">
    <property type="entry name" value="PEROXIDE STRESS RESISTANCE PROTEIN YAAA"/>
    <property type="match status" value="1"/>
</dbReference>
<dbReference type="AlphaFoldDB" id="A0A1H6WA33"/>
<proteinExistence type="inferred from homology"/>
<name>A0A1H6WA33_9FLAO</name>
<reference evidence="3" key="1">
    <citation type="submission" date="2016-10" db="EMBL/GenBank/DDBJ databases">
        <authorList>
            <person name="Varghese N."/>
            <person name="Submissions S."/>
        </authorList>
    </citation>
    <scope>NUCLEOTIDE SEQUENCE [LARGE SCALE GENOMIC DNA]</scope>
    <source>
        <strain evidence="3">DSM 17934</strain>
    </source>
</reference>
<evidence type="ECO:0000256" key="1">
    <source>
        <dbReference type="HAMAP-Rule" id="MF_00652"/>
    </source>
</evidence>
<dbReference type="Pfam" id="PF03883">
    <property type="entry name" value="H2O2_YaaD"/>
    <property type="match status" value="1"/>
</dbReference>
<protein>
    <recommendedName>
        <fullName evidence="1">UPF0246 protein SAMN05660918_2458</fullName>
    </recommendedName>
</protein>
<keyword evidence="3" id="KW-1185">Reference proteome</keyword>
<accession>A0A1H6WA33</accession>
<dbReference type="GO" id="GO:0033194">
    <property type="term" value="P:response to hydroperoxide"/>
    <property type="evidence" value="ECO:0007669"/>
    <property type="project" value="TreeGrafter"/>
</dbReference>
<gene>
    <name evidence="2" type="ORF">SAMN05660918_2458</name>
</gene>
<dbReference type="NCBIfam" id="NF002542">
    <property type="entry name" value="PRK02101.1-3"/>
    <property type="match status" value="1"/>
</dbReference>
<dbReference type="HAMAP" id="MF_00652">
    <property type="entry name" value="UPF0246"/>
    <property type="match status" value="1"/>
</dbReference>
<evidence type="ECO:0000313" key="2">
    <source>
        <dbReference type="EMBL" id="SEJ12556.1"/>
    </source>
</evidence>
<dbReference type="GO" id="GO:0005829">
    <property type="term" value="C:cytosol"/>
    <property type="evidence" value="ECO:0007669"/>
    <property type="project" value="TreeGrafter"/>
</dbReference>
<dbReference type="InterPro" id="IPR005583">
    <property type="entry name" value="YaaA"/>
</dbReference>
<dbReference type="STRING" id="402734.SAMN05660918_2458"/>
<dbReference type="PANTHER" id="PTHR30283">
    <property type="entry name" value="PEROXIDE STRESS RESPONSE PROTEIN YAAA"/>
    <property type="match status" value="1"/>
</dbReference>
<organism evidence="2 3">
    <name type="scientific">Flavobacterium terrigena</name>
    <dbReference type="NCBI Taxonomy" id="402734"/>
    <lineage>
        <taxon>Bacteria</taxon>
        <taxon>Pseudomonadati</taxon>
        <taxon>Bacteroidota</taxon>
        <taxon>Flavobacteriia</taxon>
        <taxon>Flavobacteriales</taxon>
        <taxon>Flavobacteriaceae</taxon>
        <taxon>Flavobacterium</taxon>
    </lineage>
</organism>
<comment type="similarity">
    <text evidence="1">Belongs to the UPF0246 family.</text>
</comment>
<dbReference type="Proteomes" id="UP000199702">
    <property type="component" value="Unassembled WGS sequence"/>
</dbReference>